<feature type="transmembrane region" description="Helical" evidence="1">
    <location>
        <begin position="144"/>
        <end position="165"/>
    </location>
</feature>
<dbReference type="AlphaFoldDB" id="A0A917KT57"/>
<comment type="caution">
    <text evidence="2">The sequence shown here is derived from an EMBL/GenBank/DDBJ whole genome shotgun (WGS) entry which is preliminary data.</text>
</comment>
<dbReference type="EMBL" id="BMKW01000009">
    <property type="protein sequence ID" value="GGJ26559.1"/>
    <property type="molecule type" value="Genomic_DNA"/>
</dbReference>
<evidence type="ECO:0008006" key="4">
    <source>
        <dbReference type="Google" id="ProtNLM"/>
    </source>
</evidence>
<feature type="transmembrane region" description="Helical" evidence="1">
    <location>
        <begin position="21"/>
        <end position="46"/>
    </location>
</feature>
<evidence type="ECO:0000313" key="3">
    <source>
        <dbReference type="Proteomes" id="UP000661507"/>
    </source>
</evidence>
<reference evidence="2" key="1">
    <citation type="journal article" date="2014" name="Int. J. Syst. Evol. Microbiol.">
        <title>Complete genome sequence of Corynebacterium casei LMG S-19264T (=DSM 44701T), isolated from a smear-ripened cheese.</title>
        <authorList>
            <consortium name="US DOE Joint Genome Institute (JGI-PGF)"/>
            <person name="Walter F."/>
            <person name="Albersmeier A."/>
            <person name="Kalinowski J."/>
            <person name="Ruckert C."/>
        </authorList>
    </citation>
    <scope>NUCLEOTIDE SEQUENCE</scope>
    <source>
        <strain evidence="2">CGMCC 1.3617</strain>
    </source>
</reference>
<name>A0A917KT57_9PROT</name>
<proteinExistence type="predicted"/>
<dbReference type="RefSeq" id="WP_188969462.1">
    <property type="nucleotide sequence ID" value="NZ_BMKW01000009.1"/>
</dbReference>
<protein>
    <recommendedName>
        <fullName evidence="4">DUF1345 domain-containing protein</fullName>
    </recommendedName>
</protein>
<feature type="transmembrane region" description="Helical" evidence="1">
    <location>
        <begin position="58"/>
        <end position="78"/>
    </location>
</feature>
<keyword evidence="3" id="KW-1185">Reference proteome</keyword>
<organism evidence="2 3">
    <name type="scientific">Neoroseomonas lacus</name>
    <dbReference type="NCBI Taxonomy" id="287609"/>
    <lineage>
        <taxon>Bacteria</taxon>
        <taxon>Pseudomonadati</taxon>
        <taxon>Pseudomonadota</taxon>
        <taxon>Alphaproteobacteria</taxon>
        <taxon>Acetobacterales</taxon>
        <taxon>Acetobacteraceae</taxon>
        <taxon>Neoroseomonas</taxon>
    </lineage>
</organism>
<accession>A0A917KT57</accession>
<sequence>MPLAGVTLASGKRRWLRIERAVLLAAATLILVLTVVALATLIRHIIVGGPERLGGLELLTSSVVSWVVNVAGFALLFWQLDAGGPRGRTTGAKIRPDWLFPQTAPGDAAPGWAPGYVDYLYLAFSTATAFSTTDVMPLTGRAEILMILEASIALVTMVIVASRAINVLAN</sequence>
<keyword evidence="1" id="KW-0812">Transmembrane</keyword>
<evidence type="ECO:0000256" key="1">
    <source>
        <dbReference type="SAM" id="Phobius"/>
    </source>
</evidence>
<evidence type="ECO:0000313" key="2">
    <source>
        <dbReference type="EMBL" id="GGJ26559.1"/>
    </source>
</evidence>
<keyword evidence="1" id="KW-1133">Transmembrane helix</keyword>
<keyword evidence="1" id="KW-0472">Membrane</keyword>
<gene>
    <name evidence="2" type="ORF">GCM10011320_37530</name>
</gene>
<reference evidence="2" key="2">
    <citation type="submission" date="2020-09" db="EMBL/GenBank/DDBJ databases">
        <authorList>
            <person name="Sun Q."/>
            <person name="Zhou Y."/>
        </authorList>
    </citation>
    <scope>NUCLEOTIDE SEQUENCE</scope>
    <source>
        <strain evidence="2">CGMCC 1.3617</strain>
    </source>
</reference>
<dbReference type="Proteomes" id="UP000661507">
    <property type="component" value="Unassembled WGS sequence"/>
</dbReference>